<feature type="domain" description="VOC" evidence="1">
    <location>
        <begin position="12"/>
        <end position="135"/>
    </location>
</feature>
<evidence type="ECO:0000259" key="1">
    <source>
        <dbReference type="PROSITE" id="PS51819"/>
    </source>
</evidence>
<evidence type="ECO:0000313" key="2">
    <source>
        <dbReference type="EMBL" id="NER17555.1"/>
    </source>
</evidence>
<gene>
    <name evidence="2" type="ORF">GWK10_10060</name>
</gene>
<evidence type="ECO:0000313" key="3">
    <source>
        <dbReference type="Proteomes" id="UP000474296"/>
    </source>
</evidence>
<proteinExistence type="predicted"/>
<accession>A0A6M0CI38</accession>
<protein>
    <submittedName>
        <fullName evidence="2">VOC family protein</fullName>
    </submittedName>
</protein>
<sequence>MDLSEFPMPKEGFVVTQFLTVKDAIKSANYYAQVFGGKVLHEGHPSFVKLANTWLILNEGGGPTVDKPDYSLEAPTPESRTFRSFLNIRVADIKECYEEWQKRGAKFLTPPQDMGAEWRSYIKDPDGYIIEVGQAKLDMPKSLSNN</sequence>
<name>A0A6M0CI38_9FLAO</name>
<dbReference type="EMBL" id="JAABOQ010000004">
    <property type="protein sequence ID" value="NER17555.1"/>
    <property type="molecule type" value="Genomic_DNA"/>
</dbReference>
<dbReference type="InterPro" id="IPR029068">
    <property type="entry name" value="Glyas_Bleomycin-R_OHBP_Dase"/>
</dbReference>
<dbReference type="Gene3D" id="3.10.180.10">
    <property type="entry name" value="2,3-Dihydroxybiphenyl 1,2-Dioxygenase, domain 1"/>
    <property type="match status" value="1"/>
</dbReference>
<dbReference type="Proteomes" id="UP000474296">
    <property type="component" value="Unassembled WGS sequence"/>
</dbReference>
<comment type="caution">
    <text evidence="2">The sequence shown here is derived from an EMBL/GenBank/DDBJ whole genome shotgun (WGS) entry which is preliminary data.</text>
</comment>
<dbReference type="SUPFAM" id="SSF54593">
    <property type="entry name" value="Glyoxalase/Bleomycin resistance protein/Dihydroxybiphenyl dioxygenase"/>
    <property type="match status" value="1"/>
</dbReference>
<dbReference type="InterPro" id="IPR004360">
    <property type="entry name" value="Glyas_Fos-R_dOase_dom"/>
</dbReference>
<organism evidence="2 3">
    <name type="scientific">Spongiivirga citrea</name>
    <dbReference type="NCBI Taxonomy" id="1481457"/>
    <lineage>
        <taxon>Bacteria</taxon>
        <taxon>Pseudomonadati</taxon>
        <taxon>Bacteroidota</taxon>
        <taxon>Flavobacteriia</taxon>
        <taxon>Flavobacteriales</taxon>
        <taxon>Flavobacteriaceae</taxon>
        <taxon>Spongiivirga</taxon>
    </lineage>
</organism>
<dbReference type="InterPro" id="IPR037523">
    <property type="entry name" value="VOC_core"/>
</dbReference>
<reference evidence="2 3" key="1">
    <citation type="submission" date="2020-01" db="EMBL/GenBank/DDBJ databases">
        <title>Spongiivirga citrea KCTC 32990T.</title>
        <authorList>
            <person name="Wang G."/>
        </authorList>
    </citation>
    <scope>NUCLEOTIDE SEQUENCE [LARGE SCALE GENOMIC DNA]</scope>
    <source>
        <strain evidence="2 3">KCTC 32990</strain>
    </source>
</reference>
<dbReference type="AlphaFoldDB" id="A0A6M0CI38"/>
<keyword evidence="3" id="KW-1185">Reference proteome</keyword>
<dbReference type="RefSeq" id="WP_164032192.1">
    <property type="nucleotide sequence ID" value="NZ_JAABOQ010000004.1"/>
</dbReference>
<dbReference type="PROSITE" id="PS51819">
    <property type="entry name" value="VOC"/>
    <property type="match status" value="1"/>
</dbReference>
<dbReference type="Pfam" id="PF00903">
    <property type="entry name" value="Glyoxalase"/>
    <property type="match status" value="1"/>
</dbReference>